<dbReference type="RefSeq" id="WP_087463953.1">
    <property type="nucleotide sequence ID" value="NZ_CP021425.1"/>
</dbReference>
<feature type="chain" id="PRO_5012553186" evidence="1">
    <location>
        <begin position="27"/>
        <end position="308"/>
    </location>
</feature>
<dbReference type="GO" id="GO:0030001">
    <property type="term" value="P:metal ion transport"/>
    <property type="evidence" value="ECO:0007669"/>
    <property type="project" value="InterPro"/>
</dbReference>
<accession>A0A1Y0IG83</accession>
<reference evidence="2 3" key="1">
    <citation type="submission" date="2017-05" db="EMBL/GenBank/DDBJ databases">
        <title>Genomic insights into alkan degradation activity of Oleiphilus messinensis.</title>
        <authorList>
            <person name="Kozyavkin S.A."/>
            <person name="Slesarev A.I."/>
            <person name="Golyshin P.N."/>
            <person name="Korzhenkov A."/>
            <person name="Golyshina O.N."/>
            <person name="Toshchakov S.V."/>
        </authorList>
    </citation>
    <scope>NUCLEOTIDE SEQUENCE [LARGE SCALE GENOMIC DNA]</scope>
    <source>
        <strain evidence="2 3">ME102</strain>
    </source>
</reference>
<proteinExistence type="predicted"/>
<dbReference type="PROSITE" id="PS51257">
    <property type="entry name" value="PROKAR_LIPOPROTEIN"/>
    <property type="match status" value="1"/>
</dbReference>
<dbReference type="Gene3D" id="3.40.50.1980">
    <property type="entry name" value="Nitrogenase molybdenum iron protein domain"/>
    <property type="match status" value="2"/>
</dbReference>
<keyword evidence="3" id="KW-1185">Reference proteome</keyword>
<organism evidence="2 3">
    <name type="scientific">Oleiphilus messinensis</name>
    <dbReference type="NCBI Taxonomy" id="141451"/>
    <lineage>
        <taxon>Bacteria</taxon>
        <taxon>Pseudomonadati</taxon>
        <taxon>Pseudomonadota</taxon>
        <taxon>Gammaproteobacteria</taxon>
        <taxon>Oceanospirillales</taxon>
        <taxon>Oleiphilaceae</taxon>
        <taxon>Oleiphilus</taxon>
    </lineage>
</organism>
<dbReference type="KEGG" id="ome:OLMES_5280"/>
<gene>
    <name evidence="2" type="ORF">OLMES_5280</name>
</gene>
<sequence>MNFKLLTTLRALLLFGCFSLSSLSYGALSVFACEPEWASLVKVLLPEADITVATNAWQDPHYIEARPSLIAAMNRADFVICTGASLEVGWLPALLASAANPQLNHPETGVFYAAKLAELHQPHDHVDRSMGDVHPEGNPHIQLDPDSIPAIMQGLVDRLVSLQPEEANRIALRHLQWKVRWNKAQIRWKQARSKLAGMSVVVQHSAFHYLLHYLGVKVAIDLEPKPGLPPSVRHLNQLLESPNLSTTATILIAQHQDPQPAQWLSSRAGIAVTVVPGTVTTQADTDQLDELITVIVEQLFKAREQDSR</sequence>
<protein>
    <submittedName>
        <fullName evidence="2">Metal ion ABC transporter periplasmic protein/surface adhesin</fullName>
    </submittedName>
</protein>
<dbReference type="SUPFAM" id="SSF53807">
    <property type="entry name" value="Helical backbone' metal receptor"/>
    <property type="match status" value="1"/>
</dbReference>
<evidence type="ECO:0000256" key="1">
    <source>
        <dbReference type="SAM" id="SignalP"/>
    </source>
</evidence>
<dbReference type="EMBL" id="CP021425">
    <property type="protein sequence ID" value="ARU59260.1"/>
    <property type="molecule type" value="Genomic_DNA"/>
</dbReference>
<keyword evidence="1" id="KW-0732">Signal</keyword>
<dbReference type="Pfam" id="PF01297">
    <property type="entry name" value="ZnuA"/>
    <property type="match status" value="1"/>
</dbReference>
<dbReference type="InterPro" id="IPR006127">
    <property type="entry name" value="ZnuA-like"/>
</dbReference>
<evidence type="ECO:0000313" key="3">
    <source>
        <dbReference type="Proteomes" id="UP000196027"/>
    </source>
</evidence>
<dbReference type="OrthoDB" id="9810636at2"/>
<dbReference type="PANTHER" id="PTHR42953:SF2">
    <property type="entry name" value="ADHESION PROTEIN"/>
    <property type="match status" value="1"/>
</dbReference>
<dbReference type="GO" id="GO:0046872">
    <property type="term" value="F:metal ion binding"/>
    <property type="evidence" value="ECO:0007669"/>
    <property type="project" value="InterPro"/>
</dbReference>
<name>A0A1Y0IG83_9GAMM</name>
<feature type="signal peptide" evidence="1">
    <location>
        <begin position="1"/>
        <end position="26"/>
    </location>
</feature>
<dbReference type="Proteomes" id="UP000196027">
    <property type="component" value="Chromosome"/>
</dbReference>
<evidence type="ECO:0000313" key="2">
    <source>
        <dbReference type="EMBL" id="ARU59260.1"/>
    </source>
</evidence>
<dbReference type="AlphaFoldDB" id="A0A1Y0IG83"/>
<dbReference type="InterPro" id="IPR050492">
    <property type="entry name" value="Bact_metal-bind_prot9"/>
</dbReference>
<dbReference type="PANTHER" id="PTHR42953">
    <property type="entry name" value="HIGH-AFFINITY ZINC UPTAKE SYSTEM PROTEIN ZNUA-RELATED"/>
    <property type="match status" value="1"/>
</dbReference>